<dbReference type="InterPro" id="IPR018060">
    <property type="entry name" value="HTH_AraC"/>
</dbReference>
<dbReference type="InterPro" id="IPR050204">
    <property type="entry name" value="AraC_XylS_family_regulators"/>
</dbReference>
<evidence type="ECO:0000256" key="3">
    <source>
        <dbReference type="ARBA" id="ARBA00023163"/>
    </source>
</evidence>
<dbReference type="RefSeq" id="WP_123201397.1">
    <property type="nucleotide sequence ID" value="NZ_RJMB01000010.1"/>
</dbReference>
<evidence type="ECO:0000259" key="4">
    <source>
        <dbReference type="PROSITE" id="PS01124"/>
    </source>
</evidence>
<dbReference type="PANTHER" id="PTHR46796">
    <property type="entry name" value="HTH-TYPE TRANSCRIPTIONAL ACTIVATOR RHAS-RELATED"/>
    <property type="match status" value="1"/>
</dbReference>
<dbReference type="SUPFAM" id="SSF46689">
    <property type="entry name" value="Homeodomain-like"/>
    <property type="match status" value="2"/>
</dbReference>
<feature type="domain" description="HTH araC/xylS-type" evidence="4">
    <location>
        <begin position="211"/>
        <end position="309"/>
    </location>
</feature>
<proteinExistence type="predicted"/>
<dbReference type="GO" id="GO:0043565">
    <property type="term" value="F:sequence-specific DNA binding"/>
    <property type="evidence" value="ECO:0007669"/>
    <property type="project" value="InterPro"/>
</dbReference>
<keyword evidence="1" id="KW-0805">Transcription regulation</keyword>
<evidence type="ECO:0000256" key="2">
    <source>
        <dbReference type="ARBA" id="ARBA00023125"/>
    </source>
</evidence>
<dbReference type="Pfam" id="PF12852">
    <property type="entry name" value="Cupin_6"/>
    <property type="match status" value="1"/>
</dbReference>
<organism evidence="5 6">
    <name type="scientific">Halostreptopolyspora alba</name>
    <dbReference type="NCBI Taxonomy" id="2487137"/>
    <lineage>
        <taxon>Bacteria</taxon>
        <taxon>Bacillati</taxon>
        <taxon>Actinomycetota</taxon>
        <taxon>Actinomycetes</taxon>
        <taxon>Streptosporangiales</taxon>
        <taxon>Nocardiopsidaceae</taxon>
        <taxon>Halostreptopolyspora</taxon>
    </lineage>
</organism>
<dbReference type="GO" id="GO:0003700">
    <property type="term" value="F:DNA-binding transcription factor activity"/>
    <property type="evidence" value="ECO:0007669"/>
    <property type="project" value="InterPro"/>
</dbReference>
<protein>
    <submittedName>
        <fullName evidence="5">AraC family transcriptional regulator</fullName>
    </submittedName>
</protein>
<accession>A0A3N0E9U4</accession>
<dbReference type="InterPro" id="IPR009057">
    <property type="entry name" value="Homeodomain-like_sf"/>
</dbReference>
<dbReference type="Proteomes" id="UP000269198">
    <property type="component" value="Unassembled WGS sequence"/>
</dbReference>
<reference evidence="5 6" key="1">
    <citation type="submission" date="2018-11" db="EMBL/GenBank/DDBJ databases">
        <title>The genome draft of YIM 96095.</title>
        <authorList>
            <person name="Tang S.-K."/>
            <person name="Chunyu W.-X."/>
            <person name="Feng Y.-Z."/>
        </authorList>
    </citation>
    <scope>NUCLEOTIDE SEQUENCE [LARGE SCALE GENOMIC DNA]</scope>
    <source>
        <strain evidence="5 6">YIM 96095</strain>
    </source>
</reference>
<dbReference type="PANTHER" id="PTHR46796:SF13">
    <property type="entry name" value="HTH-TYPE TRANSCRIPTIONAL ACTIVATOR RHAS"/>
    <property type="match status" value="1"/>
</dbReference>
<keyword evidence="3" id="KW-0804">Transcription</keyword>
<dbReference type="OrthoDB" id="241790at2"/>
<evidence type="ECO:0000313" key="6">
    <source>
        <dbReference type="Proteomes" id="UP000269198"/>
    </source>
</evidence>
<dbReference type="Pfam" id="PF12833">
    <property type="entry name" value="HTH_18"/>
    <property type="match status" value="1"/>
</dbReference>
<dbReference type="SMART" id="SM00342">
    <property type="entry name" value="HTH_ARAC"/>
    <property type="match status" value="1"/>
</dbReference>
<gene>
    <name evidence="5" type="ORF">EFW17_11735</name>
</gene>
<evidence type="ECO:0000313" key="5">
    <source>
        <dbReference type="EMBL" id="RNL84580.1"/>
    </source>
</evidence>
<sequence>MDPLSGLIDGTRAQGALLNQAVLDPPWSLRIADGAPLALATTLRGHAWIVPDGSAPTLMRSGDIAVICGSAPYTVADDPALAPDLVVRSGGRYSTPDGSDVTDELRTATRTCGEGPDGATVIMSGTYEVSGEVSARLLSALPGVLVVPGRGTCRAATNLLAAELTNDEPGQQVVLDRMLDVALAATLRAWFDRPEARTPGWYRAQSDPVVGTALRLMHDAPAERWSVAKLAANAGASRATFARRFSALVGEPPMSYLAGWRIAVAGDLLRTTDATVESIARQVGYANAFALSVAFKRHRGVSPTGYRARPGSGVDPSLS</sequence>
<name>A0A3N0E9U4_9ACTN</name>
<keyword evidence="6" id="KW-1185">Reference proteome</keyword>
<dbReference type="InterPro" id="IPR032783">
    <property type="entry name" value="AraC_lig"/>
</dbReference>
<comment type="caution">
    <text evidence="5">The sequence shown here is derived from an EMBL/GenBank/DDBJ whole genome shotgun (WGS) entry which is preliminary data.</text>
</comment>
<dbReference type="PROSITE" id="PS01124">
    <property type="entry name" value="HTH_ARAC_FAMILY_2"/>
    <property type="match status" value="1"/>
</dbReference>
<evidence type="ECO:0000256" key="1">
    <source>
        <dbReference type="ARBA" id="ARBA00023015"/>
    </source>
</evidence>
<keyword evidence="2" id="KW-0238">DNA-binding</keyword>
<dbReference type="Gene3D" id="1.10.10.60">
    <property type="entry name" value="Homeodomain-like"/>
    <property type="match status" value="2"/>
</dbReference>
<dbReference type="EMBL" id="RJMB01000010">
    <property type="protein sequence ID" value="RNL84580.1"/>
    <property type="molecule type" value="Genomic_DNA"/>
</dbReference>
<dbReference type="AlphaFoldDB" id="A0A3N0E9U4"/>